<reference evidence="2 3" key="1">
    <citation type="submission" date="2017-02" db="EMBL/GenBank/DDBJ databases">
        <authorList>
            <person name="Peterson S.W."/>
        </authorList>
    </citation>
    <scope>NUCLEOTIDE SEQUENCE [LARGE SCALE GENOMIC DNA]</scope>
    <source>
        <strain evidence="2 3">ATCC 35992</strain>
    </source>
</reference>
<proteinExistence type="predicted"/>
<sequence length="224" mass="24818">MNENQNAKRTLTQAEIRRAELLKEREEKLFADGYERHDLTTTVEKANSTGYLLPLPFAVVIFILFIGLHGFKDTIDILKNHTGLWIAGVFAFLISNIVLAFVHECIHAIFWAMGTEHGFKDIELGFIKEQITPYCTSKAPLSKGRYILGSLMPATILGLGFGITGVITGNFLFLMIGVCQILAGAGDLLVSSMLLRYKTAGKDVVLMDHPTEVGLIVYDKNLNI</sequence>
<feature type="transmembrane region" description="Helical" evidence="1">
    <location>
        <begin position="51"/>
        <end position="71"/>
    </location>
</feature>
<dbReference type="OrthoDB" id="9789112at2"/>
<evidence type="ECO:0000256" key="1">
    <source>
        <dbReference type="SAM" id="Phobius"/>
    </source>
</evidence>
<keyword evidence="1" id="KW-0812">Transmembrane</keyword>
<dbReference type="Proteomes" id="UP000190814">
    <property type="component" value="Unassembled WGS sequence"/>
</dbReference>
<protein>
    <submittedName>
        <fullName evidence="2">Putative zincin peptidase</fullName>
    </submittedName>
</protein>
<organism evidence="2 3">
    <name type="scientific">Eubacterium uniforme</name>
    <dbReference type="NCBI Taxonomy" id="39495"/>
    <lineage>
        <taxon>Bacteria</taxon>
        <taxon>Bacillati</taxon>
        <taxon>Bacillota</taxon>
        <taxon>Clostridia</taxon>
        <taxon>Eubacteriales</taxon>
        <taxon>Eubacteriaceae</taxon>
        <taxon>Eubacterium</taxon>
    </lineage>
</organism>
<keyword evidence="1" id="KW-0472">Membrane</keyword>
<feature type="transmembrane region" description="Helical" evidence="1">
    <location>
        <begin position="146"/>
        <end position="167"/>
    </location>
</feature>
<gene>
    <name evidence="2" type="ORF">SAMN02745111_02009</name>
</gene>
<dbReference type="EMBL" id="FUXZ01000013">
    <property type="protein sequence ID" value="SKA70336.1"/>
    <property type="molecule type" value="Genomic_DNA"/>
</dbReference>
<accession>A0A1T4VZC7</accession>
<feature type="transmembrane region" description="Helical" evidence="1">
    <location>
        <begin position="83"/>
        <end position="102"/>
    </location>
</feature>
<name>A0A1T4VZC7_9FIRM</name>
<evidence type="ECO:0000313" key="2">
    <source>
        <dbReference type="EMBL" id="SKA70336.1"/>
    </source>
</evidence>
<dbReference type="RefSeq" id="WP_078766846.1">
    <property type="nucleotide sequence ID" value="NZ_FUXZ01000013.1"/>
</dbReference>
<dbReference type="Pfam" id="PF11667">
    <property type="entry name" value="DUF3267"/>
    <property type="match status" value="1"/>
</dbReference>
<dbReference type="STRING" id="39495.SAMN02745111_02009"/>
<dbReference type="InterPro" id="IPR021683">
    <property type="entry name" value="DUF3267"/>
</dbReference>
<keyword evidence="1" id="KW-1133">Transmembrane helix</keyword>
<keyword evidence="3" id="KW-1185">Reference proteome</keyword>
<dbReference type="AlphaFoldDB" id="A0A1T4VZC7"/>
<evidence type="ECO:0000313" key="3">
    <source>
        <dbReference type="Proteomes" id="UP000190814"/>
    </source>
</evidence>
<feature type="transmembrane region" description="Helical" evidence="1">
    <location>
        <begin position="173"/>
        <end position="195"/>
    </location>
</feature>